<dbReference type="AlphaFoldDB" id="A0A9P7YKK6"/>
<evidence type="ECO:0000259" key="4">
    <source>
        <dbReference type="PROSITE" id="PS00624"/>
    </source>
</evidence>
<dbReference type="Gene3D" id="3.30.560.10">
    <property type="entry name" value="Glucose Oxidase, domain 3"/>
    <property type="match status" value="1"/>
</dbReference>
<dbReference type="OrthoDB" id="269227at2759"/>
<keyword evidence="2" id="KW-0285">Flavoprotein</keyword>
<name>A0A9P7YKK6_9HELO</name>
<dbReference type="Gene3D" id="3.50.50.60">
    <property type="entry name" value="FAD/NAD(P)-binding domain"/>
    <property type="match status" value="1"/>
</dbReference>
<dbReference type="InterPro" id="IPR000172">
    <property type="entry name" value="GMC_OxRdtase_N"/>
</dbReference>
<accession>A0A9P7YKK6</accession>
<feature type="domain" description="Glucose-methanol-choline oxidoreductase N-terminal" evidence="4">
    <location>
        <begin position="319"/>
        <end position="333"/>
    </location>
</feature>
<evidence type="ECO:0000313" key="5">
    <source>
        <dbReference type="EMBL" id="KAG9235404.1"/>
    </source>
</evidence>
<dbReference type="PIRSF" id="PIRSF000137">
    <property type="entry name" value="Alcohol_oxidase"/>
    <property type="match status" value="1"/>
</dbReference>
<feature type="chain" id="PRO_5040250605" description="Glucose-methanol-choline oxidoreductase N-terminal domain-containing protein" evidence="3">
    <location>
        <begin position="28"/>
        <end position="636"/>
    </location>
</feature>
<dbReference type="Proteomes" id="UP000824998">
    <property type="component" value="Unassembled WGS sequence"/>
</dbReference>
<dbReference type="EMBL" id="MU251433">
    <property type="protein sequence ID" value="KAG9235404.1"/>
    <property type="molecule type" value="Genomic_DNA"/>
</dbReference>
<feature type="binding site" evidence="2">
    <location>
        <position position="277"/>
    </location>
    <ligand>
        <name>FAD</name>
        <dbReference type="ChEBI" id="CHEBI:57692"/>
    </ligand>
</feature>
<dbReference type="PROSITE" id="PS00624">
    <property type="entry name" value="GMC_OXRED_2"/>
    <property type="match status" value="1"/>
</dbReference>
<dbReference type="InterPro" id="IPR036188">
    <property type="entry name" value="FAD/NAD-bd_sf"/>
</dbReference>
<reference evidence="5" key="1">
    <citation type="journal article" date="2021" name="IMA Fungus">
        <title>Genomic characterization of three marine fungi, including Emericellopsis atlantica sp. nov. with signatures of a generalist lifestyle and marine biomass degradation.</title>
        <authorList>
            <person name="Hagestad O.C."/>
            <person name="Hou L."/>
            <person name="Andersen J.H."/>
            <person name="Hansen E.H."/>
            <person name="Altermark B."/>
            <person name="Li C."/>
            <person name="Kuhnert E."/>
            <person name="Cox R.J."/>
            <person name="Crous P.W."/>
            <person name="Spatafora J.W."/>
            <person name="Lail K."/>
            <person name="Amirebrahimi M."/>
            <person name="Lipzen A."/>
            <person name="Pangilinan J."/>
            <person name="Andreopoulos W."/>
            <person name="Hayes R.D."/>
            <person name="Ng V."/>
            <person name="Grigoriev I.V."/>
            <person name="Jackson S.A."/>
            <person name="Sutton T.D.S."/>
            <person name="Dobson A.D.W."/>
            <person name="Rama T."/>
        </authorList>
    </citation>
    <scope>NUCLEOTIDE SEQUENCE</scope>
    <source>
        <strain evidence="5">TRa018bII</strain>
    </source>
</reference>
<comment type="similarity">
    <text evidence="1">Belongs to the GMC oxidoreductase family.</text>
</comment>
<dbReference type="GO" id="GO:0044550">
    <property type="term" value="P:secondary metabolite biosynthetic process"/>
    <property type="evidence" value="ECO:0007669"/>
    <property type="project" value="TreeGrafter"/>
</dbReference>
<keyword evidence="6" id="KW-1185">Reference proteome</keyword>
<keyword evidence="2" id="KW-0274">FAD</keyword>
<dbReference type="GO" id="GO:0050660">
    <property type="term" value="F:flavin adenine dinucleotide binding"/>
    <property type="evidence" value="ECO:0007669"/>
    <property type="project" value="InterPro"/>
</dbReference>
<sequence>MMAKHSTAIAAFFSLLVISLFNLFTEASPRFITPSKLIEQREVEAEYDYVIVGGGTAGLTVADRLTESGNFTVLVIEYGDFDNSSSIFSVVGGGQGLSNRTRLFSFPSVRQPGLNNITEQIVIGKILGGSSACNAMLFLRGQIEDYDGWASFWGGTSTWDWKGILPYFKKASTLTPPPDSLAQEFNIKYDKSFWGDTGTRIFATFPTFQWPQLKTNMNAFRDIAGITYPPDAGSGLPGVFWFPSSVNPVTITRSFARTGHWDGIARSNYHTITGSKVFKVLFEGDTASGVQYVPSTARSAITQNTKTVKARREIILSTGTIHSPQILQASGIGPKDLLGSADITVKVDLPGVGQNLQDHLYTFSQTHTFEKFDVHPNLDDMTSNATFAAAAQQLFEQDRSGPLGIGAGNAAAYLPFPVVAPDAFSKIAAAYEQADPAAHLPSNTHATIIAGYKAQQAAHAAILRSNGSASYNSVFKGGRTEGSTLHLHPVSRGSVNIDPKAPIFAEPIVDYRALSNPIDLDIMIELFKFTRRYFAVPSLAAFSPRETNPGPSVDTDAKIGNWLRGVVRPSAFHPVGTCAMLPKELGGVVDAELFVHGVKGLRVVDASVMPMLPGAYTQQSTYAIAEKAADLIKARQ</sequence>
<dbReference type="SUPFAM" id="SSF54373">
    <property type="entry name" value="FAD-linked reductases, C-terminal domain"/>
    <property type="match status" value="1"/>
</dbReference>
<evidence type="ECO:0000256" key="3">
    <source>
        <dbReference type="SAM" id="SignalP"/>
    </source>
</evidence>
<keyword evidence="3" id="KW-0732">Signal</keyword>
<organism evidence="5 6">
    <name type="scientific">Amylocarpus encephaloides</name>
    <dbReference type="NCBI Taxonomy" id="45428"/>
    <lineage>
        <taxon>Eukaryota</taxon>
        <taxon>Fungi</taxon>
        <taxon>Dikarya</taxon>
        <taxon>Ascomycota</taxon>
        <taxon>Pezizomycotina</taxon>
        <taxon>Leotiomycetes</taxon>
        <taxon>Helotiales</taxon>
        <taxon>Helotiales incertae sedis</taxon>
        <taxon>Amylocarpus</taxon>
    </lineage>
</organism>
<dbReference type="Pfam" id="PF00732">
    <property type="entry name" value="GMC_oxred_N"/>
    <property type="match status" value="1"/>
</dbReference>
<dbReference type="GO" id="GO:0016614">
    <property type="term" value="F:oxidoreductase activity, acting on CH-OH group of donors"/>
    <property type="evidence" value="ECO:0007669"/>
    <property type="project" value="InterPro"/>
</dbReference>
<dbReference type="Pfam" id="PF05199">
    <property type="entry name" value="GMC_oxred_C"/>
    <property type="match status" value="1"/>
</dbReference>
<dbReference type="PANTHER" id="PTHR11552">
    <property type="entry name" value="GLUCOSE-METHANOL-CHOLINE GMC OXIDOREDUCTASE"/>
    <property type="match status" value="1"/>
</dbReference>
<feature type="signal peptide" evidence="3">
    <location>
        <begin position="1"/>
        <end position="27"/>
    </location>
</feature>
<dbReference type="PANTHER" id="PTHR11552:SF115">
    <property type="entry name" value="DEHYDROGENASE XPTC-RELATED"/>
    <property type="match status" value="1"/>
</dbReference>
<dbReference type="SUPFAM" id="SSF51905">
    <property type="entry name" value="FAD/NAD(P)-binding domain"/>
    <property type="match status" value="1"/>
</dbReference>
<comment type="caution">
    <text evidence="5">The sequence shown here is derived from an EMBL/GenBank/DDBJ whole genome shotgun (WGS) entry which is preliminary data.</text>
</comment>
<dbReference type="InterPro" id="IPR012132">
    <property type="entry name" value="GMC_OxRdtase"/>
</dbReference>
<proteinExistence type="inferred from homology"/>
<evidence type="ECO:0000256" key="1">
    <source>
        <dbReference type="ARBA" id="ARBA00010790"/>
    </source>
</evidence>
<protein>
    <recommendedName>
        <fullName evidence="4">Glucose-methanol-choline oxidoreductase N-terminal domain-containing protein</fullName>
    </recommendedName>
</protein>
<comment type="cofactor">
    <cofactor evidence="2">
        <name>FAD</name>
        <dbReference type="ChEBI" id="CHEBI:57692"/>
    </cofactor>
</comment>
<gene>
    <name evidence="5" type="ORF">BJ875DRAFT_459268</name>
</gene>
<evidence type="ECO:0000313" key="6">
    <source>
        <dbReference type="Proteomes" id="UP000824998"/>
    </source>
</evidence>
<evidence type="ECO:0000256" key="2">
    <source>
        <dbReference type="PIRSR" id="PIRSR000137-2"/>
    </source>
</evidence>
<dbReference type="InterPro" id="IPR007867">
    <property type="entry name" value="GMC_OxRtase_C"/>
</dbReference>